<dbReference type="RefSeq" id="WP_036679643.1">
    <property type="nucleotide sequence ID" value="NZ_JARLKA010000054.1"/>
</dbReference>
<dbReference type="InterPro" id="IPR000600">
    <property type="entry name" value="ROK"/>
</dbReference>
<comment type="caution">
    <text evidence="2">The sequence shown here is derived from an EMBL/GenBank/DDBJ whole genome shotgun (WGS) entry which is preliminary data.</text>
</comment>
<dbReference type="Gene3D" id="3.30.420.40">
    <property type="match status" value="2"/>
</dbReference>
<dbReference type="EMBL" id="MKQP01000033">
    <property type="protein sequence ID" value="OMD28752.1"/>
    <property type="molecule type" value="Genomic_DNA"/>
</dbReference>
<proteinExistence type="inferred from homology"/>
<dbReference type="CDD" id="cd24068">
    <property type="entry name" value="ASKHA_NBD_ROK_FnNanK-like"/>
    <property type="match status" value="1"/>
</dbReference>
<dbReference type="SUPFAM" id="SSF53067">
    <property type="entry name" value="Actin-like ATPase domain"/>
    <property type="match status" value="1"/>
</dbReference>
<protein>
    <submittedName>
        <fullName evidence="2">Sugar kinase</fullName>
    </submittedName>
</protein>
<dbReference type="Proteomes" id="UP000187465">
    <property type="component" value="Unassembled WGS sequence"/>
</dbReference>
<dbReference type="PANTHER" id="PTHR18964:SF165">
    <property type="entry name" value="BETA-GLUCOSIDE KINASE"/>
    <property type="match status" value="1"/>
</dbReference>
<comment type="similarity">
    <text evidence="1">Belongs to the ROK (NagC/XylR) family.</text>
</comment>
<keyword evidence="2" id="KW-0808">Transferase</keyword>
<dbReference type="AlphaFoldDB" id="A0A1R0X459"/>
<dbReference type="GO" id="GO:0016301">
    <property type="term" value="F:kinase activity"/>
    <property type="evidence" value="ECO:0007669"/>
    <property type="project" value="UniProtKB-KW"/>
</dbReference>
<accession>A0A1R0X459</accession>
<gene>
    <name evidence="2" type="ORF">BJP51_24025</name>
</gene>
<evidence type="ECO:0000313" key="3">
    <source>
        <dbReference type="Proteomes" id="UP000187465"/>
    </source>
</evidence>
<reference evidence="2 3" key="1">
    <citation type="submission" date="2016-10" db="EMBL/GenBank/DDBJ databases">
        <title>Paenibacillus species isolates.</title>
        <authorList>
            <person name="Beno S.M."/>
        </authorList>
    </citation>
    <scope>NUCLEOTIDE SEQUENCE [LARGE SCALE GENOMIC DNA]</scope>
    <source>
        <strain evidence="2 3">FSL H7-0604</strain>
    </source>
</reference>
<evidence type="ECO:0000313" key="2">
    <source>
        <dbReference type="EMBL" id="OMD28752.1"/>
    </source>
</evidence>
<dbReference type="PANTHER" id="PTHR18964">
    <property type="entry name" value="ROK (REPRESSOR, ORF, KINASE) FAMILY"/>
    <property type="match status" value="1"/>
</dbReference>
<dbReference type="Pfam" id="PF00480">
    <property type="entry name" value="ROK"/>
    <property type="match status" value="1"/>
</dbReference>
<dbReference type="InterPro" id="IPR043129">
    <property type="entry name" value="ATPase_NBD"/>
</dbReference>
<evidence type="ECO:0000256" key="1">
    <source>
        <dbReference type="ARBA" id="ARBA00006479"/>
    </source>
</evidence>
<organism evidence="2 3">
    <name type="scientific">Paenibacillus odorifer</name>
    <dbReference type="NCBI Taxonomy" id="189426"/>
    <lineage>
        <taxon>Bacteria</taxon>
        <taxon>Bacillati</taxon>
        <taxon>Bacillota</taxon>
        <taxon>Bacilli</taxon>
        <taxon>Bacillales</taxon>
        <taxon>Paenibacillaceae</taxon>
        <taxon>Paenibacillus</taxon>
    </lineage>
</organism>
<sequence length="292" mass="31583">MRIVAVDVGGTNTKMCICDKQGNVHDFKEYATESYLGGPHVISRTLEKIAEYDHFDAIAISTAGQVNAEEGFIVYANENIPRYTGMKIKDIVTHHFHKPVMVENDVNSAALGEAYYGAAQSFNNFLCLTFGTGIGGAIVINRQIYKGANGVAAEFGHIFTHPLSATSGVEGLPYYEKHASTTALVKMAQLADPECTDGKALFDKIQSGNEQLERILDLWITEVAVGLASITHIFNPSAIIIGGGVMEQEDLVRRVEERTKSLLMESFAGVRIVKASLGNKAGLLGASSLFVH</sequence>
<keyword evidence="2" id="KW-0418">Kinase</keyword>
<name>A0A1R0X459_9BACL</name>